<evidence type="ECO:0000259" key="1">
    <source>
        <dbReference type="Pfam" id="PF15579"/>
    </source>
</evidence>
<feature type="domain" description="Immunity protein 52" evidence="1">
    <location>
        <begin position="5"/>
        <end position="239"/>
    </location>
</feature>
<gene>
    <name evidence="2" type="ORF">FJV41_30070</name>
</gene>
<comment type="caution">
    <text evidence="2">The sequence shown here is derived from an EMBL/GenBank/DDBJ whole genome shotgun (WGS) entry which is preliminary data.</text>
</comment>
<accession>A0A540WTK4</accession>
<organism evidence="2 3">
    <name type="scientific">Myxococcus llanfairpwllgwyngyllgogerychwyrndrobwllllantysiliogogogochensis</name>
    <dbReference type="NCBI Taxonomy" id="2590453"/>
    <lineage>
        <taxon>Bacteria</taxon>
        <taxon>Pseudomonadati</taxon>
        <taxon>Myxococcota</taxon>
        <taxon>Myxococcia</taxon>
        <taxon>Myxococcales</taxon>
        <taxon>Cystobacterineae</taxon>
        <taxon>Myxococcaceae</taxon>
        <taxon>Myxococcus</taxon>
    </lineage>
</organism>
<dbReference type="OrthoDB" id="5521128at2"/>
<evidence type="ECO:0000313" key="2">
    <source>
        <dbReference type="EMBL" id="TQF12257.1"/>
    </source>
</evidence>
<dbReference type="Proteomes" id="UP000315369">
    <property type="component" value="Unassembled WGS sequence"/>
</dbReference>
<dbReference type="RefSeq" id="WP_141646018.1">
    <property type="nucleotide sequence ID" value="NZ_VIFM01000147.1"/>
</dbReference>
<dbReference type="InterPro" id="IPR028969">
    <property type="entry name" value="Imm52"/>
</dbReference>
<keyword evidence="3" id="KW-1185">Reference proteome</keyword>
<dbReference type="Pfam" id="PF15579">
    <property type="entry name" value="Imm52"/>
    <property type="match status" value="1"/>
</dbReference>
<sequence length="243" mass="27348">MLVSETYYVGGYWGSRKEGAEECAKRFERFLKGLTATDSSLARWYETARTLEASLKRPLRPVHDELTRVIRKNRDPVFENLGFHIGGWNGEAKAHEDCGFLIRCGSYDARTVNRCVFNLPRPGTSAAHVLSASVMANMLRETAVAWEPDWGVAMSDDHRDKVEAGRIARSPYVGWVTYLAQHRGTVPPLPAPVRIEKVEDRGTLIVLTPERFTASNPEHLALAEQVRELLDREGLLNPLHVEP</sequence>
<reference evidence="2 3" key="1">
    <citation type="submission" date="2019-06" db="EMBL/GenBank/DDBJ databases">
        <authorList>
            <person name="Livingstone P."/>
            <person name="Whitworth D."/>
        </authorList>
    </citation>
    <scope>NUCLEOTIDE SEQUENCE [LARGE SCALE GENOMIC DNA]</scope>
    <source>
        <strain evidence="2 3">AM401</strain>
    </source>
</reference>
<protein>
    <recommendedName>
        <fullName evidence="1">Immunity protein 52 domain-containing protein</fullName>
    </recommendedName>
</protein>
<dbReference type="AlphaFoldDB" id="A0A540WTK4"/>
<evidence type="ECO:0000313" key="3">
    <source>
        <dbReference type="Proteomes" id="UP000315369"/>
    </source>
</evidence>
<name>A0A540WTK4_9BACT</name>
<dbReference type="EMBL" id="VIFM01000147">
    <property type="protein sequence ID" value="TQF12257.1"/>
    <property type="molecule type" value="Genomic_DNA"/>
</dbReference>
<proteinExistence type="predicted"/>